<gene>
    <name evidence="1" type="ORF">MFLO_00770</name>
</gene>
<evidence type="ECO:0000313" key="1">
    <source>
        <dbReference type="EMBL" id="EUJ33732.1"/>
    </source>
</evidence>
<comment type="caution">
    <text evidence="1">The sequence shown here is derived from an EMBL/GenBank/DDBJ whole genome shotgun (WGS) entry which is preliminary data.</text>
</comment>
<dbReference type="Proteomes" id="UP000019249">
    <property type="component" value="Unassembled WGS sequence"/>
</dbReference>
<keyword evidence="2" id="KW-1185">Reference proteome</keyword>
<evidence type="ECO:0000313" key="2">
    <source>
        <dbReference type="Proteomes" id="UP000019249"/>
    </source>
</evidence>
<reference evidence="1 2" key="1">
    <citation type="journal article" date="2014" name="Int. J. Syst. Evol. Microbiol.">
        <title>Listeria floridensis sp. nov., Listeria aquatica sp. nov., Listeria cornellensis sp. nov., Listeria riparia sp. nov. and Listeria grandensis sp. nov., from agricultural and natural environments.</title>
        <authorList>
            <person name="den Bakker H.C."/>
            <person name="Warchocki S."/>
            <person name="Wright E.M."/>
            <person name="Allred A.F."/>
            <person name="Ahlstrom C."/>
            <person name="Manuel C.S."/>
            <person name="Stasiewicz M.J."/>
            <person name="Burrell A."/>
            <person name="Roof S."/>
            <person name="Strawn L."/>
            <person name="Fortes E.D."/>
            <person name="Nightingale K.K."/>
            <person name="Kephart D."/>
            <person name="Wiedmann M."/>
        </authorList>
    </citation>
    <scope>NUCLEOTIDE SEQUENCE [LARGE SCALE GENOMIC DNA]</scope>
    <source>
        <strain evidence="1 2">FSL S10-1187</strain>
    </source>
</reference>
<name>A0ABN0RIT5_9LIST</name>
<dbReference type="EMBL" id="AODF01000001">
    <property type="protein sequence ID" value="EUJ33732.1"/>
    <property type="molecule type" value="Genomic_DNA"/>
</dbReference>
<dbReference type="Gene3D" id="3.40.50.2300">
    <property type="match status" value="1"/>
</dbReference>
<proteinExistence type="predicted"/>
<accession>A0ABN0RIT5</accession>
<organism evidence="1 2">
    <name type="scientific">Listeria floridensis FSL S10-1187</name>
    <dbReference type="NCBI Taxonomy" id="1265817"/>
    <lineage>
        <taxon>Bacteria</taxon>
        <taxon>Bacillati</taxon>
        <taxon>Bacillota</taxon>
        <taxon>Bacilli</taxon>
        <taxon>Bacillales</taxon>
        <taxon>Listeriaceae</taxon>
        <taxon>Listeria</taxon>
    </lineage>
</organism>
<sequence>MENEIKQQIQDRPIKVAVIPQNIYGPLDGNKAIELALGL</sequence>
<protein>
    <submittedName>
        <fullName evidence="1">Uncharacterized protein</fullName>
    </submittedName>
</protein>